<protein>
    <submittedName>
        <fullName evidence="4">Putative transposase</fullName>
    </submittedName>
</protein>
<dbReference type="InterPro" id="IPR010095">
    <property type="entry name" value="Cas12f1-like_TNB"/>
</dbReference>
<feature type="region of interest" description="Disordered" evidence="2">
    <location>
        <begin position="440"/>
        <end position="483"/>
    </location>
</feature>
<keyword evidence="1" id="KW-0238">DNA-binding</keyword>
<evidence type="ECO:0000313" key="5">
    <source>
        <dbReference type="Proteomes" id="UP000232491"/>
    </source>
</evidence>
<dbReference type="EMBL" id="CP021558">
    <property type="protein sequence ID" value="AUE03096.1"/>
    <property type="molecule type" value="Genomic_DNA"/>
</dbReference>
<feature type="compositionally biased region" description="Basic and acidic residues" evidence="2">
    <location>
        <begin position="440"/>
        <end position="457"/>
    </location>
</feature>
<organism evidence="4 5">
    <name type="scientific">Bifidobacterium breve</name>
    <dbReference type="NCBI Taxonomy" id="1685"/>
    <lineage>
        <taxon>Bacteria</taxon>
        <taxon>Bacillati</taxon>
        <taxon>Actinomycetota</taxon>
        <taxon>Actinomycetes</taxon>
        <taxon>Bifidobacteriales</taxon>
        <taxon>Bifidobacteriaceae</taxon>
        <taxon>Bifidobacterium</taxon>
    </lineage>
</organism>
<dbReference type="NCBIfam" id="NF040570">
    <property type="entry name" value="guided_TnpB"/>
    <property type="match status" value="1"/>
</dbReference>
<evidence type="ECO:0000313" key="4">
    <source>
        <dbReference type="EMBL" id="AUE03096.1"/>
    </source>
</evidence>
<evidence type="ECO:0000256" key="1">
    <source>
        <dbReference type="ARBA" id="ARBA00023125"/>
    </source>
</evidence>
<gene>
    <name evidence="4" type="ORF">BB215W447A_1078</name>
</gene>
<reference evidence="4 5" key="1">
    <citation type="submission" date="2017-05" db="EMBL/GenBank/DDBJ databases">
        <title>Comparative genomics and methylome analysis of the gut commensal Bifidobacterium breve.</title>
        <authorList>
            <person name="Bottacini F."/>
            <person name="Morrissey R."/>
            <person name="Roberts R.J."/>
            <person name="James K."/>
            <person name="van Breen J."/>
            <person name="Egan M."/>
            <person name="Lambert J."/>
            <person name="van Limpt K."/>
            <person name="Stanton C."/>
            <person name="Knol J."/>
            <person name="O' Connell Motherway M."/>
            <person name="van Sinderen D."/>
        </authorList>
    </citation>
    <scope>NUCLEOTIDE SEQUENCE [LARGE SCALE GENOMIC DNA]</scope>
    <source>
        <strain evidence="4 5">215W447a</strain>
    </source>
</reference>
<feature type="compositionally biased region" description="Polar residues" evidence="2">
    <location>
        <begin position="461"/>
        <end position="470"/>
    </location>
</feature>
<proteinExistence type="predicted"/>
<evidence type="ECO:0000259" key="3">
    <source>
        <dbReference type="Pfam" id="PF07282"/>
    </source>
</evidence>
<evidence type="ECO:0000256" key="2">
    <source>
        <dbReference type="SAM" id="MobiDB-lite"/>
    </source>
</evidence>
<dbReference type="RefSeq" id="WP_157826228.1">
    <property type="nucleotide sequence ID" value="NZ_CP021558.1"/>
</dbReference>
<dbReference type="Proteomes" id="UP000232491">
    <property type="component" value="Chromosome"/>
</dbReference>
<sequence length="483" mass="56099">MPSKRNVSYHAYNAASPMNNRKLAEFDCLLPVWRRGLVFAMGGWTRVLTSGGELPRWMDTKSFPGWLSKRQWDSVTRQAKGALDSWMELRETEFRRVVNGSSLSPDMKRELYDINRRHEWWKPEDDEAHRMARRIIKHLRKQVPFPRMGRCRTMSMDGKIARVEDAMNAVHYRWWVTVSTLDRGRPIRIPIIADPRLEENLAVNNETLANHLQATHTPEEGWTFHVMTTSPKATPRRTGEIIGVDWGVQSLFATSDGRLLGLGLYAWLSERDVELETLTKELNRSHIPCRESKRYRRLNKRIRDHVTNETNRLLNRLGEQDIKEIVVEELDFRHGGLTRRMNRIVSRAGRNAVKRKLQDLQDNKGVTVTKVNPAYTSQECPNCGCTDPRNRKTRDLFRCICCGYTLHADINASRNIRARRSRRDGWRFIGRKQILATLRNEHGERCSRPDHHRDGRHVAKSATTPRNAKTSPEVKAPNGIKNH</sequence>
<accession>A0A2K9BSL9</accession>
<feature type="domain" description="Cas12f1-like TNB" evidence="3">
    <location>
        <begin position="354"/>
        <end position="416"/>
    </location>
</feature>
<dbReference type="Pfam" id="PF07282">
    <property type="entry name" value="Cas12f1-like_TNB"/>
    <property type="match status" value="1"/>
</dbReference>
<dbReference type="AlphaFoldDB" id="A0A2K9BSL9"/>
<dbReference type="GO" id="GO:0003677">
    <property type="term" value="F:DNA binding"/>
    <property type="evidence" value="ECO:0007669"/>
    <property type="project" value="UniProtKB-KW"/>
</dbReference>
<name>A0A2K9BSL9_BIFBR</name>